<gene>
    <name evidence="3" type="ORF">HF852_02510</name>
</gene>
<feature type="compositionally biased region" description="Basic and acidic residues" evidence="1">
    <location>
        <begin position="416"/>
        <end position="427"/>
    </location>
</feature>
<dbReference type="RefSeq" id="WP_168937253.1">
    <property type="nucleotide sequence ID" value="NZ_JABAGA010000001.1"/>
</dbReference>
<feature type="transmembrane region" description="Helical" evidence="2">
    <location>
        <begin position="113"/>
        <end position="132"/>
    </location>
</feature>
<proteinExistence type="predicted"/>
<evidence type="ECO:0000313" key="3">
    <source>
        <dbReference type="EMBL" id="NMF08487.1"/>
    </source>
</evidence>
<keyword evidence="2" id="KW-0472">Membrane</keyword>
<keyword evidence="2" id="KW-0812">Transmembrane</keyword>
<evidence type="ECO:0000313" key="4">
    <source>
        <dbReference type="Proteomes" id="UP000589552"/>
    </source>
</evidence>
<dbReference type="PANTHER" id="PTHR37814">
    <property type="entry name" value="CONSERVED MEMBRANE PROTEIN"/>
    <property type="match status" value="1"/>
</dbReference>
<dbReference type="PANTHER" id="PTHR37814:SF1">
    <property type="entry name" value="MEMBRANE PROTEIN"/>
    <property type="match status" value="1"/>
</dbReference>
<dbReference type="Proteomes" id="UP000589552">
    <property type="component" value="Unassembled WGS sequence"/>
</dbReference>
<comment type="caution">
    <text evidence="3">The sequence shown here is derived from an EMBL/GenBank/DDBJ whole genome shotgun (WGS) entry which is preliminary data.</text>
</comment>
<accession>A0A7X9SV94</accession>
<reference evidence="3 4" key="1">
    <citation type="submission" date="2020-04" db="EMBL/GenBank/DDBJ databases">
        <authorList>
            <person name="Hitch T.C.A."/>
            <person name="Wylensek D."/>
            <person name="Clavel T."/>
        </authorList>
    </citation>
    <scope>NUCLEOTIDE SEQUENCE [LARGE SCALE GENOMIC DNA]</scope>
    <source>
        <strain evidence="3 4">BL-383-APC-2I</strain>
    </source>
</reference>
<dbReference type="InterPro" id="IPR038728">
    <property type="entry name" value="YkvI-like"/>
</dbReference>
<name>A0A7X9SV94_9CORY</name>
<sequence length="447" mass="47228">MLKRSAAIAMAVVGLIVGAGFASGQEMMQYFVAFGRMGIWGAVMAGIIMAASAAAVLSLASYFLADEHTAVFDRISSPIMSRVLDIAVMITLFSTGFVMFAGAGSNLNQQFGLPIWVGSVIMMVLVLAAGMLDVDKVSAIIGGITPFIIVFLVGAAIYSIVNADGTLAELEPATAELLTTLPNWWVSALNYVGFSLMVAVSMAIVIGGTQINPREAGIGGLAGGVTYGGLLVLCSVALFYSVEEVGGDDMPMLTIVDRVNPTLGVAMAIVVYGMIFNTAIGMFYALGKRLTRNDKGKFRPVFVGSVVIGFGLSFIGFQTLVSTVYPALGYIGIALIVVVVIARISGRAKLAEEAERRARIRDLVRRRLDPRTKFSRSEAKKLKKEIAASNADDRALIEVVRDDVTGELEGELGEGEELKLSDAKDADAAAGQPADDGAARSTKESQR</sequence>
<dbReference type="EMBL" id="JABAGA010000001">
    <property type="protein sequence ID" value="NMF08487.1"/>
    <property type="molecule type" value="Genomic_DNA"/>
</dbReference>
<feature type="transmembrane region" description="Helical" evidence="2">
    <location>
        <begin position="262"/>
        <end position="286"/>
    </location>
</feature>
<feature type="transmembrane region" description="Helical" evidence="2">
    <location>
        <begin position="184"/>
        <end position="206"/>
    </location>
</feature>
<protein>
    <recommendedName>
        <fullName evidence="5">Membrane protein YkvI</fullName>
    </recommendedName>
</protein>
<feature type="transmembrane region" description="Helical" evidence="2">
    <location>
        <begin position="38"/>
        <end position="65"/>
    </location>
</feature>
<feature type="region of interest" description="Disordered" evidence="1">
    <location>
        <begin position="407"/>
        <end position="447"/>
    </location>
</feature>
<feature type="transmembrane region" description="Helical" evidence="2">
    <location>
        <begin position="139"/>
        <end position="161"/>
    </location>
</feature>
<evidence type="ECO:0000256" key="2">
    <source>
        <dbReference type="SAM" id="Phobius"/>
    </source>
</evidence>
<feature type="compositionally biased region" description="Basic and acidic residues" evidence="1">
    <location>
        <begin position="437"/>
        <end position="447"/>
    </location>
</feature>
<feature type="transmembrane region" description="Helical" evidence="2">
    <location>
        <begin position="86"/>
        <end position="107"/>
    </location>
</feature>
<feature type="transmembrane region" description="Helical" evidence="2">
    <location>
        <begin position="218"/>
        <end position="242"/>
    </location>
</feature>
<organism evidence="3 4">
    <name type="scientific">Corynebacterium xerosis</name>
    <dbReference type="NCBI Taxonomy" id="1725"/>
    <lineage>
        <taxon>Bacteria</taxon>
        <taxon>Bacillati</taxon>
        <taxon>Actinomycetota</taxon>
        <taxon>Actinomycetes</taxon>
        <taxon>Mycobacteriales</taxon>
        <taxon>Corynebacteriaceae</taxon>
        <taxon>Corynebacterium</taxon>
    </lineage>
</organism>
<evidence type="ECO:0008006" key="5">
    <source>
        <dbReference type="Google" id="ProtNLM"/>
    </source>
</evidence>
<feature type="transmembrane region" description="Helical" evidence="2">
    <location>
        <begin position="327"/>
        <end position="346"/>
    </location>
</feature>
<dbReference type="AlphaFoldDB" id="A0A7X9SV94"/>
<evidence type="ECO:0000256" key="1">
    <source>
        <dbReference type="SAM" id="MobiDB-lite"/>
    </source>
</evidence>
<keyword evidence="2" id="KW-1133">Transmembrane helix</keyword>
<feature type="transmembrane region" description="Helical" evidence="2">
    <location>
        <begin position="298"/>
        <end position="321"/>
    </location>
</feature>